<dbReference type="AlphaFoldDB" id="A0A0B6YTT8"/>
<feature type="non-terminal residue" evidence="2">
    <location>
        <position position="1"/>
    </location>
</feature>
<evidence type="ECO:0000256" key="1">
    <source>
        <dbReference type="SAM" id="MobiDB-lite"/>
    </source>
</evidence>
<sequence>IIENQVREQNATSKILGEPCNTSSPLIGGSDKDFTVLSKRDIEIQQQRMLMKIEQLQTENRMLHSQLKTIYKYCDAEFPDEQSGIQDSQIEITLLSLQDLLKGLAADISISPVVNSASKLGNDPTKRYHAIDKCSSLNISEQQIDIHRIIGAFTPVGSAPYDNKPPAPLSMNNKMESEKHQDFIGQNESSNEIEYQSVDMSLPFVSIKDESSNEKLATDSLTESTLQNEFIYKLSDISLDFQDSSGQSKIHDSGLSCSDNSLQSQNETQLTKSTNDVRLV</sequence>
<accession>A0A0B6YTT8</accession>
<feature type="non-terminal residue" evidence="2">
    <location>
        <position position="280"/>
    </location>
</feature>
<proteinExistence type="predicted"/>
<feature type="region of interest" description="Disordered" evidence="1">
    <location>
        <begin position="248"/>
        <end position="280"/>
    </location>
</feature>
<reference evidence="2" key="1">
    <citation type="submission" date="2014-12" db="EMBL/GenBank/DDBJ databases">
        <title>Insight into the proteome of Arion vulgaris.</title>
        <authorList>
            <person name="Aradska J."/>
            <person name="Bulat T."/>
            <person name="Smidak R."/>
            <person name="Sarate P."/>
            <person name="Gangsoo J."/>
            <person name="Sialana F."/>
            <person name="Bilban M."/>
            <person name="Lubec G."/>
        </authorList>
    </citation>
    <scope>NUCLEOTIDE SEQUENCE</scope>
    <source>
        <tissue evidence="2">Skin</tissue>
    </source>
</reference>
<name>A0A0B6YTT8_9EUPU</name>
<gene>
    <name evidence="2" type="primary">ORF34518</name>
</gene>
<evidence type="ECO:0000313" key="2">
    <source>
        <dbReference type="EMBL" id="CEK58895.1"/>
    </source>
</evidence>
<protein>
    <submittedName>
        <fullName evidence="2">Uncharacterized protein</fullName>
    </submittedName>
</protein>
<organism evidence="2">
    <name type="scientific">Arion vulgaris</name>
    <dbReference type="NCBI Taxonomy" id="1028688"/>
    <lineage>
        <taxon>Eukaryota</taxon>
        <taxon>Metazoa</taxon>
        <taxon>Spiralia</taxon>
        <taxon>Lophotrochozoa</taxon>
        <taxon>Mollusca</taxon>
        <taxon>Gastropoda</taxon>
        <taxon>Heterobranchia</taxon>
        <taxon>Euthyneura</taxon>
        <taxon>Panpulmonata</taxon>
        <taxon>Eupulmonata</taxon>
        <taxon>Stylommatophora</taxon>
        <taxon>Helicina</taxon>
        <taxon>Arionoidea</taxon>
        <taxon>Arionidae</taxon>
        <taxon>Arion</taxon>
    </lineage>
</organism>
<dbReference type="EMBL" id="HACG01012030">
    <property type="protein sequence ID" value="CEK58895.1"/>
    <property type="molecule type" value="Transcribed_RNA"/>
</dbReference>
<feature type="compositionally biased region" description="Polar residues" evidence="1">
    <location>
        <begin position="255"/>
        <end position="280"/>
    </location>
</feature>